<comment type="caution">
    <text evidence="4">The sequence shown here is derived from an EMBL/GenBank/DDBJ whole genome shotgun (WGS) entry which is preliminary data.</text>
</comment>
<proteinExistence type="predicted"/>
<accession>A0AA41QEX5</accession>
<protein>
    <submittedName>
        <fullName evidence="4">TPM domain-containing protein</fullName>
    </submittedName>
</protein>
<evidence type="ECO:0000313" key="5">
    <source>
        <dbReference type="Proteomes" id="UP001165405"/>
    </source>
</evidence>
<gene>
    <name evidence="4" type="ORF">L1785_14640</name>
</gene>
<dbReference type="InterPro" id="IPR007621">
    <property type="entry name" value="TPM_dom"/>
</dbReference>
<keyword evidence="5" id="KW-1185">Reference proteome</keyword>
<dbReference type="RefSeq" id="WP_236090008.1">
    <property type="nucleotide sequence ID" value="NZ_JAKGSG010000040.1"/>
</dbReference>
<feature type="signal peptide" evidence="2">
    <location>
        <begin position="1"/>
        <end position="37"/>
    </location>
</feature>
<dbReference type="AlphaFoldDB" id="A0AA41QEX5"/>
<feature type="region of interest" description="Disordered" evidence="1">
    <location>
        <begin position="667"/>
        <end position="708"/>
    </location>
</feature>
<organism evidence="4 5">
    <name type="scientific">Antribacter soli</name>
    <dbReference type="NCBI Taxonomy" id="2910976"/>
    <lineage>
        <taxon>Bacteria</taxon>
        <taxon>Bacillati</taxon>
        <taxon>Actinomycetota</taxon>
        <taxon>Actinomycetes</taxon>
        <taxon>Micrococcales</taxon>
        <taxon>Promicromonosporaceae</taxon>
        <taxon>Antribacter</taxon>
    </lineage>
</organism>
<dbReference type="Proteomes" id="UP001165405">
    <property type="component" value="Unassembled WGS sequence"/>
</dbReference>
<dbReference type="Gene3D" id="3.10.310.50">
    <property type="match status" value="1"/>
</dbReference>
<name>A0AA41QEX5_9MICO</name>
<feature type="compositionally biased region" description="Gly residues" evidence="1">
    <location>
        <begin position="667"/>
        <end position="700"/>
    </location>
</feature>
<dbReference type="EMBL" id="JAKGSG010000040">
    <property type="protein sequence ID" value="MCF4122215.1"/>
    <property type="molecule type" value="Genomic_DNA"/>
</dbReference>
<keyword evidence="2" id="KW-0732">Signal</keyword>
<reference evidence="4" key="1">
    <citation type="submission" date="2022-01" db="EMBL/GenBank/DDBJ databases">
        <title>Antribacter sp. nov., isolated from Guizhou of China.</title>
        <authorList>
            <person name="Chengliang C."/>
            <person name="Ya Z."/>
        </authorList>
    </citation>
    <scope>NUCLEOTIDE SEQUENCE</scope>
    <source>
        <strain evidence="4">KLBMP 9083</strain>
    </source>
</reference>
<dbReference type="Pfam" id="PF04536">
    <property type="entry name" value="TPM_phosphatase"/>
    <property type="match status" value="1"/>
</dbReference>
<evidence type="ECO:0000313" key="4">
    <source>
        <dbReference type="EMBL" id="MCF4122215.1"/>
    </source>
</evidence>
<evidence type="ECO:0000256" key="1">
    <source>
        <dbReference type="SAM" id="MobiDB-lite"/>
    </source>
</evidence>
<evidence type="ECO:0000259" key="3">
    <source>
        <dbReference type="Pfam" id="PF04536"/>
    </source>
</evidence>
<evidence type="ECO:0000256" key="2">
    <source>
        <dbReference type="SAM" id="SignalP"/>
    </source>
</evidence>
<feature type="chain" id="PRO_5041370905" evidence="2">
    <location>
        <begin position="38"/>
        <end position="708"/>
    </location>
</feature>
<feature type="domain" description="TPM" evidence="3">
    <location>
        <begin position="77"/>
        <end position="191"/>
    </location>
</feature>
<sequence length="708" mass="71410">MTVPADHTRRSSALAVAALVLLTGAAAVGAAADPARAATAATPAPSVSPSILSAASQAASLQDVLPASPPLTLTQEVTDESGVLTADGLGDVQAALDRLATGSTLQLFVVYVESFDGADPVDWANATANNSGLGVDDLLLAVATEDRVHGLSVDTNVPLSDDQIGELEDAAEDRLREDDWAGAAVALADTALEATTGSGDGVPVGAVVGGIAGVALLGGVGYAVYRGLQRRSAPSAPGGPTPDELAALPTEELDRRAASALVSIDDALKTSEQEVGFAQAEFGLQATQEFSATLEKAKADVAEAFAVRQALDDERVETEPQRRQMLARIVALCEGAADALDAQTAAFDDMRRLQERAPELLDDVEKRSDEVASRVGVARQELARLGSTYPAPSLASVSANPDQAEALIANALQAVTEGRAALTSRNRSVAVAHVRGAQNALGQAVKLLDAVANASTELAEAGPRLDKAVASISQDIADATRLSPSDPAVTAASTEAQAAVVQARVAREGGDPIAALSRIAAAEAALDAVLVPARDHAESRARASALLRDTLGRVESQIRATSDFIETRRGAVGPEPRTRLAEAIRLVGEAHALQATDPAAALQRAQQADSYAQQAAQLAQRDASAPTGSGGMGSNVGGMVLGGILLDSILRGGSSGGGWSGGFGGGGVGGSRGSRSRGGGIGGGFGGGGFGGGRSSGGRGGRSRGGRF</sequence>